<evidence type="ECO:0000313" key="2">
    <source>
        <dbReference type="Proteomes" id="UP000825701"/>
    </source>
</evidence>
<dbReference type="EMBL" id="CP081869">
    <property type="protein sequence ID" value="QZN99463.1"/>
    <property type="molecule type" value="Genomic_DNA"/>
</dbReference>
<dbReference type="Pfam" id="PF13801">
    <property type="entry name" value="Metal_resist"/>
    <property type="match status" value="1"/>
</dbReference>
<accession>A0A9E6UMS1</accession>
<dbReference type="KEGG" id="cmet:K6K41_22490"/>
<organism evidence="1 2">
    <name type="scientific">Chenggangzhangella methanolivorans</name>
    <dbReference type="NCBI Taxonomy" id="1437009"/>
    <lineage>
        <taxon>Bacteria</taxon>
        <taxon>Pseudomonadati</taxon>
        <taxon>Pseudomonadota</taxon>
        <taxon>Alphaproteobacteria</taxon>
        <taxon>Hyphomicrobiales</taxon>
        <taxon>Methylopilaceae</taxon>
        <taxon>Chenggangzhangella</taxon>
    </lineage>
</organism>
<evidence type="ECO:0000313" key="1">
    <source>
        <dbReference type="EMBL" id="QZN99463.1"/>
    </source>
</evidence>
<reference evidence="1" key="1">
    <citation type="submission" date="2021-08" db="EMBL/GenBank/DDBJ databases">
        <authorList>
            <person name="Zhang H."/>
            <person name="Xu M."/>
            <person name="Yu Z."/>
            <person name="Yang L."/>
            <person name="Cai Y."/>
        </authorList>
    </citation>
    <scope>NUCLEOTIDE SEQUENCE</scope>
    <source>
        <strain evidence="1">CHL1</strain>
    </source>
</reference>
<dbReference type="AlphaFoldDB" id="A0A9E6UMS1"/>
<gene>
    <name evidence="1" type="ORF">K6K41_22490</name>
</gene>
<dbReference type="Proteomes" id="UP000825701">
    <property type="component" value="Chromosome"/>
</dbReference>
<proteinExistence type="predicted"/>
<protein>
    <submittedName>
        <fullName evidence="1">Periplasmic heavy metal sensor</fullName>
    </submittedName>
</protein>
<name>A0A9E6UMS1_9HYPH</name>
<keyword evidence="2" id="KW-1185">Reference proteome</keyword>
<sequence length="151" mass="16690">MSMRRRPHGLVYALLAVSLAVNLIGAGYFLGAGFADYRSARHGKPPRTVESTIDYVAGRYPAPVAAKVRAKLEAKRPELSTAFDEMRLARRETRKAIKQQPLDKARIEAAFAASRDKAVAFQQLIQSAIIEALPDLPESERNAIEKDDDPD</sequence>
<dbReference type="InterPro" id="IPR025961">
    <property type="entry name" value="Metal_resist"/>
</dbReference>